<name>A0A918Z100_9GAMM</name>
<comment type="caution">
    <text evidence="2">The sequence shown here is derived from an EMBL/GenBank/DDBJ whole genome shotgun (WGS) entry which is preliminary data.</text>
</comment>
<proteinExistence type="predicted"/>
<evidence type="ECO:0000313" key="3">
    <source>
        <dbReference type="Proteomes" id="UP000636453"/>
    </source>
</evidence>
<reference evidence="2" key="1">
    <citation type="journal article" date="2014" name="Int. J. Syst. Evol. Microbiol.">
        <title>Complete genome sequence of Corynebacterium casei LMG S-19264T (=DSM 44701T), isolated from a smear-ripened cheese.</title>
        <authorList>
            <consortium name="US DOE Joint Genome Institute (JGI-PGF)"/>
            <person name="Walter F."/>
            <person name="Albersmeier A."/>
            <person name="Kalinowski J."/>
            <person name="Ruckert C."/>
        </authorList>
    </citation>
    <scope>NUCLEOTIDE SEQUENCE</scope>
    <source>
        <strain evidence="2">KCTC 32020</strain>
    </source>
</reference>
<evidence type="ECO:0000313" key="2">
    <source>
        <dbReference type="EMBL" id="GHE31745.1"/>
    </source>
</evidence>
<feature type="domain" description="AB hydrolase-1" evidence="1">
    <location>
        <begin position="9"/>
        <end position="174"/>
    </location>
</feature>
<dbReference type="SUPFAM" id="SSF53474">
    <property type="entry name" value="alpha/beta-Hydrolases"/>
    <property type="match status" value="1"/>
</dbReference>
<reference evidence="2" key="2">
    <citation type="submission" date="2020-09" db="EMBL/GenBank/DDBJ databases">
        <authorList>
            <person name="Sun Q."/>
            <person name="Kim S."/>
        </authorList>
    </citation>
    <scope>NUCLEOTIDE SEQUENCE</scope>
    <source>
        <strain evidence="2">KCTC 32020</strain>
    </source>
</reference>
<dbReference type="Pfam" id="PF12697">
    <property type="entry name" value="Abhydrolase_6"/>
    <property type="match status" value="1"/>
</dbReference>
<dbReference type="Proteomes" id="UP000636453">
    <property type="component" value="Unassembled WGS sequence"/>
</dbReference>
<accession>A0A918Z100</accession>
<gene>
    <name evidence="2" type="ORF">GCM10007167_12170</name>
</gene>
<sequence>MPSAVAERVLLLHGLWMPGAVMTPLARRLRAAGFAPEICGYFGARGGLEDALPRLAARLQRPAHVVAHSLGGLVALGVLEAHPELPVARVVCLGSPLCGSVAARGLARHGPTRRLLGRAAEPLQRGCRPWRGRAQVGSIAGTRPLGLGRWFAAFDGPHDGTVAVAETRLAGLADHATVPASHSGLVLSPEAAALTVRFLRNGRFRP</sequence>
<dbReference type="PANTHER" id="PTHR37946:SF1">
    <property type="entry name" value="SLL1969 PROTEIN"/>
    <property type="match status" value="1"/>
</dbReference>
<keyword evidence="3" id="KW-1185">Reference proteome</keyword>
<organism evidence="2 3">
    <name type="scientific">Vulcaniibacterium thermophilum</name>
    <dbReference type="NCBI Taxonomy" id="1169913"/>
    <lineage>
        <taxon>Bacteria</taxon>
        <taxon>Pseudomonadati</taxon>
        <taxon>Pseudomonadota</taxon>
        <taxon>Gammaproteobacteria</taxon>
        <taxon>Lysobacterales</taxon>
        <taxon>Lysobacteraceae</taxon>
        <taxon>Vulcaniibacterium</taxon>
    </lineage>
</organism>
<dbReference type="InterPro" id="IPR029058">
    <property type="entry name" value="AB_hydrolase_fold"/>
</dbReference>
<dbReference type="PANTHER" id="PTHR37946">
    <property type="entry name" value="SLL1969 PROTEIN"/>
    <property type="match status" value="1"/>
</dbReference>
<dbReference type="OrthoDB" id="556502at2"/>
<dbReference type="Gene3D" id="3.40.50.1820">
    <property type="entry name" value="alpha/beta hydrolase"/>
    <property type="match status" value="1"/>
</dbReference>
<evidence type="ECO:0000259" key="1">
    <source>
        <dbReference type="Pfam" id="PF12697"/>
    </source>
</evidence>
<dbReference type="RefSeq" id="WP_146473227.1">
    <property type="nucleotide sequence ID" value="NZ_BNCF01000005.1"/>
</dbReference>
<protein>
    <recommendedName>
        <fullName evidence="1">AB hydrolase-1 domain-containing protein</fullName>
    </recommendedName>
</protein>
<dbReference type="EMBL" id="BNCF01000005">
    <property type="protein sequence ID" value="GHE31745.1"/>
    <property type="molecule type" value="Genomic_DNA"/>
</dbReference>
<dbReference type="InterPro" id="IPR000073">
    <property type="entry name" value="AB_hydrolase_1"/>
</dbReference>
<dbReference type="AlphaFoldDB" id="A0A918Z100"/>